<evidence type="ECO:0000313" key="1">
    <source>
        <dbReference type="EMBL" id="QYT05254.1"/>
    </source>
</evidence>
<dbReference type="Proteomes" id="UP000826661">
    <property type="component" value="Chromosome VII"/>
</dbReference>
<sequence length="101" mass="11238">MHLQHIAATVTAIMSNGIITIKFNFPALIATLFPHYRECATPCTLDAKTSHDCTQPKLSLADESVRLNLGKSQLRKATTAQAFNETYLRKPPMNKLINLKV</sequence>
<keyword evidence="2" id="KW-1185">Reference proteome</keyword>
<name>A0A8G0LPU5_9HYPO</name>
<proteinExistence type="predicted"/>
<protein>
    <submittedName>
        <fullName evidence="1">Uncharacterized protein</fullName>
    </submittedName>
</protein>
<gene>
    <name evidence="1" type="ORF">H0G86_012147</name>
</gene>
<evidence type="ECO:0000313" key="2">
    <source>
        <dbReference type="Proteomes" id="UP000826661"/>
    </source>
</evidence>
<dbReference type="EMBL" id="CP075870">
    <property type="protein sequence ID" value="QYT05254.1"/>
    <property type="molecule type" value="Genomic_DNA"/>
</dbReference>
<dbReference type="AlphaFoldDB" id="A0A8G0LPU5"/>
<reference evidence="1 2" key="1">
    <citation type="journal article" date="2021" name="BMC Genomics">
        <title>Telomere-to-telomere genome assembly of asparaginase-producing Trichoderma simmonsii.</title>
        <authorList>
            <person name="Chung D."/>
            <person name="Kwon Y.M."/>
            <person name="Yang Y."/>
        </authorList>
    </citation>
    <scope>NUCLEOTIDE SEQUENCE [LARGE SCALE GENOMIC DNA]</scope>
    <source>
        <strain evidence="1 2">GH-Sj1</strain>
    </source>
</reference>
<accession>A0A8G0LPU5</accession>
<organism evidence="1 2">
    <name type="scientific">Trichoderma simmonsii</name>
    <dbReference type="NCBI Taxonomy" id="1491479"/>
    <lineage>
        <taxon>Eukaryota</taxon>
        <taxon>Fungi</taxon>
        <taxon>Dikarya</taxon>
        <taxon>Ascomycota</taxon>
        <taxon>Pezizomycotina</taxon>
        <taxon>Sordariomycetes</taxon>
        <taxon>Hypocreomycetidae</taxon>
        <taxon>Hypocreales</taxon>
        <taxon>Hypocreaceae</taxon>
        <taxon>Trichoderma</taxon>
    </lineage>
</organism>